<evidence type="ECO:0000313" key="2">
    <source>
        <dbReference type="EMBL" id="CAA9329748.1"/>
    </source>
</evidence>
<protein>
    <submittedName>
        <fullName evidence="2">Uncharacterized protein</fullName>
    </submittedName>
</protein>
<gene>
    <name evidence="2" type="ORF">AVDCRST_MAG61-2807</name>
</gene>
<feature type="non-terminal residue" evidence="2">
    <location>
        <position position="1"/>
    </location>
</feature>
<sequence>EPARVPVRGAAGGPADRAGRVRQRRRHPLLPGAGVPARRRRGRRRPAAGPGRGGRPGRRPAVGRGGGGRLPAPGGHRQGEHGAGAHLRPVDRSAEHGGAAIAGARRRHRQPGADPGRPARQAGRPAGVGTL</sequence>
<reference evidence="2" key="1">
    <citation type="submission" date="2020-02" db="EMBL/GenBank/DDBJ databases">
        <authorList>
            <person name="Meier V. D."/>
        </authorList>
    </citation>
    <scope>NUCLEOTIDE SEQUENCE</scope>
    <source>
        <strain evidence="2">AVDCRST_MAG61</strain>
    </source>
</reference>
<feature type="region of interest" description="Disordered" evidence="1">
    <location>
        <begin position="1"/>
        <end position="131"/>
    </location>
</feature>
<feature type="compositionally biased region" description="Low complexity" evidence="1">
    <location>
        <begin position="1"/>
        <end position="16"/>
    </location>
</feature>
<name>A0A6J4LE66_9ACTN</name>
<proteinExistence type="predicted"/>
<dbReference type="EMBL" id="CADCTT010000341">
    <property type="protein sequence ID" value="CAA9329748.1"/>
    <property type="molecule type" value="Genomic_DNA"/>
</dbReference>
<evidence type="ECO:0000256" key="1">
    <source>
        <dbReference type="SAM" id="MobiDB-lite"/>
    </source>
</evidence>
<organism evidence="2">
    <name type="scientific">uncultured Friedmanniella sp</name>
    <dbReference type="NCBI Taxonomy" id="335381"/>
    <lineage>
        <taxon>Bacteria</taxon>
        <taxon>Bacillati</taxon>
        <taxon>Actinomycetota</taxon>
        <taxon>Actinomycetes</taxon>
        <taxon>Propionibacteriales</taxon>
        <taxon>Nocardioidaceae</taxon>
        <taxon>Friedmanniella</taxon>
        <taxon>environmental samples</taxon>
    </lineage>
</organism>
<feature type="non-terminal residue" evidence="2">
    <location>
        <position position="131"/>
    </location>
</feature>
<dbReference type="AlphaFoldDB" id="A0A6J4LE66"/>
<feature type="compositionally biased region" description="Basic residues" evidence="1">
    <location>
        <begin position="37"/>
        <end position="46"/>
    </location>
</feature>
<accession>A0A6J4LE66</accession>